<feature type="region of interest" description="Disordered" evidence="3">
    <location>
        <begin position="1"/>
        <end position="25"/>
    </location>
</feature>
<dbReference type="PROSITE" id="PS51470">
    <property type="entry name" value="FG_GAP"/>
    <property type="match status" value="1"/>
</dbReference>
<dbReference type="EMBL" id="CH991596">
    <property type="protein sequence ID" value="EDQ84168.1"/>
    <property type="molecule type" value="Genomic_DNA"/>
</dbReference>
<keyword evidence="2" id="KW-0175">Coiled coil</keyword>
<keyword evidence="4" id="KW-1133">Transmembrane helix</keyword>
<dbReference type="SMART" id="SM00191">
    <property type="entry name" value="Int_alpha"/>
    <property type="match status" value="2"/>
</dbReference>
<dbReference type="RefSeq" id="XP_001751022.1">
    <property type="nucleotide sequence ID" value="XM_001750970.1"/>
</dbReference>
<feature type="coiled-coil region" evidence="2">
    <location>
        <begin position="81"/>
        <end position="111"/>
    </location>
</feature>
<feature type="transmembrane region" description="Helical" evidence="4">
    <location>
        <begin position="33"/>
        <end position="55"/>
    </location>
</feature>
<evidence type="ECO:0000256" key="2">
    <source>
        <dbReference type="SAM" id="Coils"/>
    </source>
</evidence>
<dbReference type="Proteomes" id="UP000001357">
    <property type="component" value="Unassembled WGS sequence"/>
</dbReference>
<feature type="repeat" description="FG-GAP" evidence="1">
    <location>
        <begin position="392"/>
        <end position="448"/>
    </location>
</feature>
<evidence type="ECO:0000256" key="4">
    <source>
        <dbReference type="SAM" id="Phobius"/>
    </source>
</evidence>
<sequence>MATPFKNELGQEEAGVEPVFHPSSRRTSHRQRWIMRLVAGVALLGVAGITLATAWRPLVMSHETRRGAIVAMPREVKPAAAQYLTAQLAKLQQENARIQQQLQQVRLQQTRLSAKQRIDLLRETGNWSLGSGMESSWLSEPNQLAEFTAGGKARPGVYGDVDEVDDDDIARDTDNREPDTGASSMSLATDATTFAVGLHKEDQTDILLLDMSQALAALATLTEASDGAAMDVTTSLTPASVLPTVLSQPKLLQASLLQQITVEHLDHVAVTERRLALSGSTLLMAVPASPRFNTAKVDTVHVYQASSMPVSSAELPRFRHSQVLTSPGADPYAAYGMAIAVSPGFVAIGAPLAKALALSDPSEPATQEPRPGAVYLYTSGMALDAQGQPKYVRITPPADCGDGTRFGSALTFVEDDNLLLVSAPGWVGTADSRGAIFIYALDSANDTAVLVGRILSNPSQLDFGVALAYQDGVLAISSQVATDTNATKFERAVLLFLRVTSTRFVFVRSLSARADNEELNFGFSLTFAPSALLVGSHRYSIASTITHVYQ</sequence>
<gene>
    <name evidence="5" type="ORF">MONBRDRAFT_13072</name>
</gene>
<feature type="region of interest" description="Disordered" evidence="3">
    <location>
        <begin position="150"/>
        <end position="186"/>
    </location>
</feature>
<dbReference type="InParanoid" id="A9VE73"/>
<dbReference type="PANTHER" id="PTHR36220">
    <property type="entry name" value="UNNAMED PRODUCT"/>
    <property type="match status" value="1"/>
</dbReference>
<feature type="compositionally biased region" description="Acidic residues" evidence="3">
    <location>
        <begin position="160"/>
        <end position="169"/>
    </location>
</feature>
<name>A9VE73_MONBE</name>
<dbReference type="KEGG" id="mbr:MONBRDRAFT_13072"/>
<protein>
    <submittedName>
        <fullName evidence="5">Uncharacterized protein</fullName>
    </submittedName>
</protein>
<evidence type="ECO:0000256" key="3">
    <source>
        <dbReference type="SAM" id="MobiDB-lite"/>
    </source>
</evidence>
<keyword evidence="4" id="KW-0812">Transmembrane</keyword>
<proteinExistence type="predicted"/>
<dbReference type="GeneID" id="5896279"/>
<evidence type="ECO:0000313" key="5">
    <source>
        <dbReference type="EMBL" id="EDQ84168.1"/>
    </source>
</evidence>
<keyword evidence="4" id="KW-0472">Membrane</keyword>
<accession>A9VE73</accession>
<organism evidence="5 6">
    <name type="scientific">Monosiga brevicollis</name>
    <name type="common">Choanoflagellate</name>
    <dbReference type="NCBI Taxonomy" id="81824"/>
    <lineage>
        <taxon>Eukaryota</taxon>
        <taxon>Choanoflagellata</taxon>
        <taxon>Craspedida</taxon>
        <taxon>Salpingoecidae</taxon>
        <taxon>Monosiga</taxon>
    </lineage>
</organism>
<evidence type="ECO:0000313" key="6">
    <source>
        <dbReference type="Proteomes" id="UP000001357"/>
    </source>
</evidence>
<dbReference type="AlphaFoldDB" id="A9VE73"/>
<reference evidence="5 6" key="1">
    <citation type="journal article" date="2008" name="Nature">
        <title>The genome of the choanoflagellate Monosiga brevicollis and the origin of metazoans.</title>
        <authorList>
            <consortium name="JGI Sequencing"/>
            <person name="King N."/>
            <person name="Westbrook M.J."/>
            <person name="Young S.L."/>
            <person name="Kuo A."/>
            <person name="Abedin M."/>
            <person name="Chapman J."/>
            <person name="Fairclough S."/>
            <person name="Hellsten U."/>
            <person name="Isogai Y."/>
            <person name="Letunic I."/>
            <person name="Marr M."/>
            <person name="Pincus D."/>
            <person name="Putnam N."/>
            <person name="Rokas A."/>
            <person name="Wright K.J."/>
            <person name="Zuzow R."/>
            <person name="Dirks W."/>
            <person name="Good M."/>
            <person name="Goodstein D."/>
            <person name="Lemons D."/>
            <person name="Li W."/>
            <person name="Lyons J.B."/>
            <person name="Morris A."/>
            <person name="Nichols S."/>
            <person name="Richter D.J."/>
            <person name="Salamov A."/>
            <person name="Bork P."/>
            <person name="Lim W.A."/>
            <person name="Manning G."/>
            <person name="Miller W.T."/>
            <person name="McGinnis W."/>
            <person name="Shapiro H."/>
            <person name="Tjian R."/>
            <person name="Grigoriev I.V."/>
            <person name="Rokhsar D."/>
        </authorList>
    </citation>
    <scope>NUCLEOTIDE SEQUENCE [LARGE SCALE GENOMIC DNA]</scope>
    <source>
        <strain evidence="6">MX1 / ATCC 50154</strain>
    </source>
</reference>
<dbReference type="InterPro" id="IPR013519">
    <property type="entry name" value="Int_alpha_beta-p"/>
</dbReference>
<evidence type="ECO:0000256" key="1">
    <source>
        <dbReference type="PROSITE-ProRule" id="PRU00803"/>
    </source>
</evidence>
<feature type="compositionally biased region" description="Basic and acidic residues" evidence="3">
    <location>
        <begin position="170"/>
        <end position="179"/>
    </location>
</feature>
<dbReference type="PANTHER" id="PTHR36220:SF1">
    <property type="entry name" value="GAMMA TUBULIN COMPLEX COMPONENT C-TERMINAL DOMAIN-CONTAINING PROTEIN"/>
    <property type="match status" value="1"/>
</dbReference>
<keyword evidence="6" id="KW-1185">Reference proteome</keyword>